<sequence length="365" mass="39432">MTVEGVAVEDLRWAIKAQRRYWASIEQRFGHDAREHAVRLAVAGVVDLICTVDEFAHITDILRWQRTSIWDEHQRRNDICQSDDAQLWQTRAQDAARQIAATDPGLAKALIATGPNNPRLPVLVYAAEDLVDGVTHDGPRAFSQTHFRETKTREDSPKVLAEAGAAPETLIALGLRRSPYIGLGGPITIHTAAGNIDLAAVDGPVQFRVDQRSTFDVRLGPSTRLLVIVENLQAAEAVCDTAPDVATVWSAGQPSKHALRLIRRLSTGVAATAIATDADLGGVRIARRILGALASTDDVTVLDAGIAEHPKRKAFGQASRDGLHDATNSADPIADFARACLARGYPVEQEATIRSTLATFIASQE</sequence>
<reference evidence="2 3" key="1">
    <citation type="submission" date="2020-08" db="EMBL/GenBank/DDBJ databases">
        <title>Sequencing the genomes of 1000 actinobacteria strains.</title>
        <authorList>
            <person name="Klenk H.-P."/>
        </authorList>
    </citation>
    <scope>NUCLEOTIDE SEQUENCE [LARGE SCALE GENOMIC DNA]</scope>
    <source>
        <strain evidence="2 3">DSM 43582</strain>
    </source>
</reference>
<organism evidence="2 3">
    <name type="scientific">Nocardia transvalensis</name>
    <dbReference type="NCBI Taxonomy" id="37333"/>
    <lineage>
        <taxon>Bacteria</taxon>
        <taxon>Bacillati</taxon>
        <taxon>Actinomycetota</taxon>
        <taxon>Actinomycetes</taxon>
        <taxon>Mycobacteriales</taxon>
        <taxon>Nocardiaceae</taxon>
        <taxon>Nocardia</taxon>
    </lineage>
</organism>
<evidence type="ECO:0000313" key="2">
    <source>
        <dbReference type="EMBL" id="MBB5912180.1"/>
    </source>
</evidence>
<dbReference type="AlphaFoldDB" id="A0A7W9UGZ6"/>
<evidence type="ECO:0000313" key="3">
    <source>
        <dbReference type="Proteomes" id="UP000540412"/>
    </source>
</evidence>
<dbReference type="InterPro" id="IPR024465">
    <property type="entry name" value="DUF2399"/>
</dbReference>
<name>A0A7W9UGZ6_9NOCA</name>
<dbReference type="Proteomes" id="UP000540412">
    <property type="component" value="Unassembled WGS sequence"/>
</dbReference>
<dbReference type="EMBL" id="JACHIT010000001">
    <property type="protein sequence ID" value="MBB5912180.1"/>
    <property type="molecule type" value="Genomic_DNA"/>
</dbReference>
<accession>A0A7W9UGZ6</accession>
<gene>
    <name evidence="2" type="ORF">BJY24_001047</name>
</gene>
<dbReference type="Pfam" id="PF09664">
    <property type="entry name" value="DUF2399"/>
    <property type="match status" value="1"/>
</dbReference>
<keyword evidence="3" id="KW-1185">Reference proteome</keyword>
<dbReference type="RefSeq" id="WP_083905790.1">
    <property type="nucleotide sequence ID" value="NZ_JACHIT010000001.1"/>
</dbReference>
<feature type="domain" description="DUF2399" evidence="1">
    <location>
        <begin position="222"/>
        <end position="353"/>
    </location>
</feature>
<comment type="caution">
    <text evidence="2">The sequence shown here is derived from an EMBL/GenBank/DDBJ whole genome shotgun (WGS) entry which is preliminary data.</text>
</comment>
<evidence type="ECO:0000259" key="1">
    <source>
        <dbReference type="Pfam" id="PF09664"/>
    </source>
</evidence>
<proteinExistence type="predicted"/>
<protein>
    <recommendedName>
        <fullName evidence="1">DUF2399 domain-containing protein</fullName>
    </recommendedName>
</protein>